<feature type="transmembrane region" description="Helical" evidence="1">
    <location>
        <begin position="166"/>
        <end position="187"/>
    </location>
</feature>
<gene>
    <name evidence="2" type="ORF">CP373A1_03585</name>
</gene>
<feature type="transmembrane region" description="Helical" evidence="1">
    <location>
        <begin position="126"/>
        <end position="146"/>
    </location>
</feature>
<protein>
    <recommendedName>
        <fullName evidence="4">DUF2812 domain-containing protein</fullName>
    </recommendedName>
</protein>
<evidence type="ECO:0000313" key="3">
    <source>
        <dbReference type="Proteomes" id="UP000092714"/>
    </source>
</evidence>
<name>A0A1B8RT82_9CLOT</name>
<organism evidence="2 3">
    <name type="scientific">Clostridium paraputrificum</name>
    <dbReference type="NCBI Taxonomy" id="29363"/>
    <lineage>
        <taxon>Bacteria</taxon>
        <taxon>Bacillati</taxon>
        <taxon>Bacillota</taxon>
        <taxon>Clostridia</taxon>
        <taxon>Eubacteriales</taxon>
        <taxon>Clostridiaceae</taxon>
        <taxon>Clostridium</taxon>
    </lineage>
</organism>
<dbReference type="InterPro" id="IPR021359">
    <property type="entry name" value="DUF2812"/>
</dbReference>
<evidence type="ECO:0000256" key="1">
    <source>
        <dbReference type="SAM" id="Phobius"/>
    </source>
</evidence>
<feature type="transmembrane region" description="Helical" evidence="1">
    <location>
        <begin position="273"/>
        <end position="295"/>
    </location>
</feature>
<keyword evidence="3" id="KW-1185">Reference proteome</keyword>
<dbReference type="EMBL" id="MAPZ01000010">
    <property type="protein sequence ID" value="OBY12017.1"/>
    <property type="molecule type" value="Genomic_DNA"/>
</dbReference>
<dbReference type="eggNOG" id="ENOG5030XA4">
    <property type="taxonomic scope" value="Bacteria"/>
</dbReference>
<comment type="caution">
    <text evidence="2">The sequence shown here is derived from an EMBL/GenBank/DDBJ whole genome shotgun (WGS) entry which is preliminary data.</text>
</comment>
<keyword evidence="1" id="KW-0472">Membrane</keyword>
<sequence length="444" mass="52291">MKNKNKKRVLFNFMPYECAAVEEFLEEEASKGWLLTSISGNIFKFEKIKARKLKFTVDILGDVTFFHAEDNEETLRYRDYCEEAGWKYVCSKGKIQIFYTEDNLELIPIHTDEKEKFKQIIKASMWNVLGYAVIVALWMIVFYQWFASFGMVKTIFSSNVMILCSFIYSAAILYYSIELILFIQWIIKSRISLKENKFIPYNSYKSLKRKNKLYIIGIILALVFIIVTPAMDSSFSRVEIVSVLSFFLVFMLLFYMIIKFLKKKNFKRRTNIIITILSCIVMYILFINLTVFNVLGGTFSNDIKKNYEYISNLILNDFGYEETCNKVYSSKSIIAENRSYFSEGENELFFYDTFICDSNWLFELCVNKKIKSFCKLSYEYDDADLILEIIETNLPKDVCVYANNNKLGKKYIVIGENKYISISNNFKDLDEEEFLNIIYNECFA</sequence>
<dbReference type="AlphaFoldDB" id="A0A1B8RT82"/>
<dbReference type="Pfam" id="PF11193">
    <property type="entry name" value="DUF2812"/>
    <property type="match status" value="1"/>
</dbReference>
<dbReference type="OrthoDB" id="1650893at2"/>
<accession>A0A1B8RT82</accession>
<feature type="transmembrane region" description="Helical" evidence="1">
    <location>
        <begin position="213"/>
        <end position="231"/>
    </location>
</feature>
<reference evidence="2 3" key="1">
    <citation type="submission" date="2016-06" db="EMBL/GenBank/DDBJ databases">
        <authorList>
            <person name="Kjaerup R.B."/>
            <person name="Dalgaard T.S."/>
            <person name="Juul-Madsen H.R."/>
        </authorList>
    </citation>
    <scope>NUCLEOTIDE SEQUENCE [LARGE SCALE GENOMIC DNA]</scope>
    <source>
        <strain evidence="2 3">373-A1</strain>
    </source>
</reference>
<evidence type="ECO:0008006" key="4">
    <source>
        <dbReference type="Google" id="ProtNLM"/>
    </source>
</evidence>
<dbReference type="RefSeq" id="WP_051195912.1">
    <property type="nucleotide sequence ID" value="NZ_CAXSZC010000002.1"/>
</dbReference>
<keyword evidence="1" id="KW-1133">Transmembrane helix</keyword>
<dbReference type="Proteomes" id="UP000092714">
    <property type="component" value="Unassembled WGS sequence"/>
</dbReference>
<feature type="transmembrane region" description="Helical" evidence="1">
    <location>
        <begin position="243"/>
        <end position="261"/>
    </location>
</feature>
<proteinExistence type="predicted"/>
<keyword evidence="1" id="KW-0812">Transmembrane</keyword>
<evidence type="ECO:0000313" key="2">
    <source>
        <dbReference type="EMBL" id="OBY12017.1"/>
    </source>
</evidence>
<dbReference type="GeneID" id="42777881"/>